<name>A0AAV9NLY3_9EURO</name>
<sequence length="286" mass="30976">MSGESRPSYRPALQTQQHSGVESPTRSPDTSSNDLLTILDHMATNATESCEMDAVTGQMTFVGRRAHATLFRTLTPYLPEKALPPTASLESVFGLTNRTISQPFVSLWNTTARVTVEDILRSLPSAEACLRYYQTYQQTCHPFFPVIPDIGVFESKLCLVLDRLVVEADRPSSSPMQLAAHLPRPELVGYALLFAVLAAGCQGCLVVEGDHQLALYSRVFVACSFECLSLANMYVNPSSESIQAILILASVNCNDGNPGVTMSMLGIAAQQAQGLGMHTSLFGEPS</sequence>
<proteinExistence type="predicted"/>
<dbReference type="GeneID" id="89978009"/>
<evidence type="ECO:0000313" key="2">
    <source>
        <dbReference type="EMBL" id="KAK5059968.1"/>
    </source>
</evidence>
<evidence type="ECO:0000313" key="3">
    <source>
        <dbReference type="Proteomes" id="UP001358417"/>
    </source>
</evidence>
<protein>
    <recommendedName>
        <fullName evidence="4">Transcription factor domain-containing protein</fullName>
    </recommendedName>
</protein>
<dbReference type="RefSeq" id="XP_064709789.1">
    <property type="nucleotide sequence ID" value="XM_064853390.1"/>
</dbReference>
<dbReference type="GO" id="GO:0016831">
    <property type="term" value="F:carboxy-lyase activity"/>
    <property type="evidence" value="ECO:0007669"/>
    <property type="project" value="TreeGrafter"/>
</dbReference>
<organism evidence="2 3">
    <name type="scientific">Exophiala bonariae</name>
    <dbReference type="NCBI Taxonomy" id="1690606"/>
    <lineage>
        <taxon>Eukaryota</taxon>
        <taxon>Fungi</taxon>
        <taxon>Dikarya</taxon>
        <taxon>Ascomycota</taxon>
        <taxon>Pezizomycotina</taxon>
        <taxon>Eurotiomycetes</taxon>
        <taxon>Chaetothyriomycetidae</taxon>
        <taxon>Chaetothyriales</taxon>
        <taxon>Herpotrichiellaceae</taxon>
        <taxon>Exophiala</taxon>
    </lineage>
</organism>
<dbReference type="AlphaFoldDB" id="A0AAV9NLY3"/>
<feature type="compositionally biased region" description="Polar residues" evidence="1">
    <location>
        <begin position="13"/>
        <end position="33"/>
    </location>
</feature>
<keyword evidence="3" id="KW-1185">Reference proteome</keyword>
<accession>A0AAV9NLY3</accession>
<reference evidence="2 3" key="1">
    <citation type="submission" date="2023-08" db="EMBL/GenBank/DDBJ databases">
        <title>Black Yeasts Isolated from many extreme environments.</title>
        <authorList>
            <person name="Coleine C."/>
            <person name="Stajich J.E."/>
            <person name="Selbmann L."/>
        </authorList>
    </citation>
    <scope>NUCLEOTIDE SEQUENCE [LARGE SCALE GENOMIC DNA]</scope>
    <source>
        <strain evidence="2 3">CCFEE 5792</strain>
    </source>
</reference>
<dbReference type="PANTHER" id="PTHR43374:SF1">
    <property type="entry name" value="FLAVIN PRENYLTRANSFERASE PAD1, MITOCHONDRIAL"/>
    <property type="match status" value="1"/>
</dbReference>
<evidence type="ECO:0000256" key="1">
    <source>
        <dbReference type="SAM" id="MobiDB-lite"/>
    </source>
</evidence>
<feature type="region of interest" description="Disordered" evidence="1">
    <location>
        <begin position="1"/>
        <end position="33"/>
    </location>
</feature>
<dbReference type="Proteomes" id="UP001358417">
    <property type="component" value="Unassembled WGS sequence"/>
</dbReference>
<dbReference type="PANTHER" id="PTHR43374">
    <property type="entry name" value="FLAVIN PRENYLTRANSFERASE"/>
    <property type="match status" value="1"/>
</dbReference>
<dbReference type="EMBL" id="JAVRRD010000004">
    <property type="protein sequence ID" value="KAK5059968.1"/>
    <property type="molecule type" value="Genomic_DNA"/>
</dbReference>
<comment type="caution">
    <text evidence="2">The sequence shown here is derived from an EMBL/GenBank/DDBJ whole genome shotgun (WGS) entry which is preliminary data.</text>
</comment>
<evidence type="ECO:0008006" key="4">
    <source>
        <dbReference type="Google" id="ProtNLM"/>
    </source>
</evidence>
<gene>
    <name evidence="2" type="ORF">LTR84_009851</name>
</gene>
<dbReference type="CDD" id="cd12148">
    <property type="entry name" value="fungal_TF_MHR"/>
    <property type="match status" value="1"/>
</dbReference>
<dbReference type="InterPro" id="IPR004507">
    <property type="entry name" value="UbiX-like"/>
</dbReference>